<keyword evidence="5 8" id="KW-0812">Transmembrane</keyword>
<evidence type="ECO:0000256" key="5">
    <source>
        <dbReference type="ARBA" id="ARBA00022692"/>
    </source>
</evidence>
<feature type="transmembrane region" description="Helical" evidence="8">
    <location>
        <begin position="6"/>
        <end position="23"/>
    </location>
</feature>
<evidence type="ECO:0000256" key="6">
    <source>
        <dbReference type="ARBA" id="ARBA00022989"/>
    </source>
</evidence>
<evidence type="ECO:0000313" key="11">
    <source>
        <dbReference type="Proteomes" id="UP001139000"/>
    </source>
</evidence>
<feature type="transmembrane region" description="Helical" evidence="8">
    <location>
        <begin position="438"/>
        <end position="458"/>
    </location>
</feature>
<keyword evidence="11" id="KW-1185">Reference proteome</keyword>
<feature type="transmembrane region" description="Helical" evidence="8">
    <location>
        <begin position="100"/>
        <end position="127"/>
    </location>
</feature>
<feature type="transmembrane region" description="Helical" evidence="8">
    <location>
        <begin position="305"/>
        <end position="325"/>
    </location>
</feature>
<dbReference type="GO" id="GO:0016763">
    <property type="term" value="F:pentosyltransferase activity"/>
    <property type="evidence" value="ECO:0007669"/>
    <property type="project" value="TreeGrafter"/>
</dbReference>
<keyword evidence="4 10" id="KW-0808">Transferase</keyword>
<evidence type="ECO:0000259" key="9">
    <source>
        <dbReference type="Pfam" id="PF13231"/>
    </source>
</evidence>
<feature type="transmembrane region" description="Helical" evidence="8">
    <location>
        <begin position="32"/>
        <end position="53"/>
    </location>
</feature>
<dbReference type="InterPro" id="IPR038731">
    <property type="entry name" value="RgtA/B/C-like"/>
</dbReference>
<feature type="transmembrane region" description="Helical" evidence="8">
    <location>
        <begin position="187"/>
        <end position="204"/>
    </location>
</feature>
<evidence type="ECO:0000313" key="10">
    <source>
        <dbReference type="EMBL" id="MCF0064277.1"/>
    </source>
</evidence>
<reference evidence="10" key="1">
    <citation type="submission" date="2021-12" db="EMBL/GenBank/DDBJ databases">
        <title>Novel species in genus Dyadobacter.</title>
        <authorList>
            <person name="Ma C."/>
        </authorList>
    </citation>
    <scope>NUCLEOTIDE SEQUENCE</scope>
    <source>
        <strain evidence="10">LJ419</strain>
    </source>
</reference>
<keyword evidence="6 8" id="KW-1133">Transmembrane helix</keyword>
<evidence type="ECO:0000256" key="8">
    <source>
        <dbReference type="SAM" id="Phobius"/>
    </source>
</evidence>
<keyword evidence="2" id="KW-1003">Cell membrane</keyword>
<dbReference type="Proteomes" id="UP001139000">
    <property type="component" value="Unassembled WGS sequence"/>
</dbReference>
<dbReference type="Pfam" id="PF13231">
    <property type="entry name" value="PMT_2"/>
    <property type="match status" value="1"/>
</dbReference>
<feature type="transmembrane region" description="Helical" evidence="8">
    <location>
        <begin position="488"/>
        <end position="507"/>
    </location>
</feature>
<comment type="subcellular location">
    <subcellularLocation>
        <location evidence="1">Cell membrane</location>
        <topology evidence="1">Multi-pass membrane protein</topology>
    </subcellularLocation>
</comment>
<dbReference type="EC" id="2.4.-.-" evidence="10"/>
<evidence type="ECO:0000256" key="7">
    <source>
        <dbReference type="ARBA" id="ARBA00023136"/>
    </source>
</evidence>
<feature type="transmembrane region" description="Helical" evidence="8">
    <location>
        <begin position="262"/>
        <end position="293"/>
    </location>
</feature>
<sequence length="660" mass="74560">MIFLIPLAIWLGTAVCFLAFYNGNPQAFRRSLLTAAIGIFFFIATSTELLSPANLVNTIAIKAAWTILNIALMLLFRLLSKREDVSMVHILKAWRSSGKAFFRETGGLTNAVMLSILGLTCIVAVVATPNNMDSMAYHLSRLGYWIQNENVDHYASHIERSISFSPFSEYVHLHSFLLSGSERAFQLLQWSCLVGILMYISLLVEMLSGSRAAMRMALCFGVTLPIVVLESMTTQNDIVVAFFIVACAFYAFDYVRQTKKLSLILIAAAAALGMMTKGTFAFFVLPFAAYIFFFMIAKPSQWKPLAFLIGGSVIVMLLLNGPFWYRTYQIYESPIGTANKGNKNDISNPANLLSSTAKHVFLHLGFVSPGDRYNRFMASSLERFHQVIGIPLNSPGTGMPFKMNKLNFNEDFAHNFFAMWLIIFSLPILFFIKLSKTARWYTALAFLSFLLFCFFIGYQIYGSRLHISFFLLIAPAIGIVYGSLKVRAVPVILSLLLWFFALPFAVLSTSHPLLSTNWFFEEVFPKINTAFNLNIHVGKGNLNLKQPSILFAEPEKIVWGDYTDQALRMRAYVDSIGAKNIGFNFLESSLDYAYQYVLRAPDRHFEHVLVRNPSRSLENKTFIPDCIIAEHFAGNQISYHGRRYEKKWSTTGTFIYVPVN</sequence>
<dbReference type="AlphaFoldDB" id="A0A9X1PMW9"/>
<dbReference type="PANTHER" id="PTHR33908">
    <property type="entry name" value="MANNOSYLTRANSFERASE YKCB-RELATED"/>
    <property type="match status" value="1"/>
</dbReference>
<feature type="transmembrane region" description="Helical" evidence="8">
    <location>
        <begin position="412"/>
        <end position="432"/>
    </location>
</feature>
<feature type="domain" description="Glycosyltransferase RgtA/B/C/D-like" evidence="9">
    <location>
        <begin position="169"/>
        <end position="317"/>
    </location>
</feature>
<dbReference type="GO" id="GO:0009103">
    <property type="term" value="P:lipopolysaccharide biosynthetic process"/>
    <property type="evidence" value="ECO:0007669"/>
    <property type="project" value="UniProtKB-ARBA"/>
</dbReference>
<evidence type="ECO:0000256" key="2">
    <source>
        <dbReference type="ARBA" id="ARBA00022475"/>
    </source>
</evidence>
<gene>
    <name evidence="10" type="ORF">LXM26_22360</name>
</gene>
<accession>A0A9X1PMW9</accession>
<dbReference type="EMBL" id="JAJTTC010000007">
    <property type="protein sequence ID" value="MCF0064277.1"/>
    <property type="molecule type" value="Genomic_DNA"/>
</dbReference>
<name>A0A9X1PMW9_9BACT</name>
<feature type="transmembrane region" description="Helical" evidence="8">
    <location>
        <begin position="238"/>
        <end position="255"/>
    </location>
</feature>
<dbReference type="InterPro" id="IPR050297">
    <property type="entry name" value="LipidA_mod_glycosyltrf_83"/>
</dbReference>
<evidence type="ECO:0000256" key="3">
    <source>
        <dbReference type="ARBA" id="ARBA00022676"/>
    </source>
</evidence>
<evidence type="ECO:0000256" key="4">
    <source>
        <dbReference type="ARBA" id="ARBA00022679"/>
    </source>
</evidence>
<dbReference type="PANTHER" id="PTHR33908:SF11">
    <property type="entry name" value="MEMBRANE PROTEIN"/>
    <property type="match status" value="1"/>
</dbReference>
<dbReference type="GO" id="GO:0005886">
    <property type="term" value="C:plasma membrane"/>
    <property type="evidence" value="ECO:0007669"/>
    <property type="project" value="UniProtKB-SubCell"/>
</dbReference>
<feature type="transmembrane region" description="Helical" evidence="8">
    <location>
        <begin position="59"/>
        <end position="79"/>
    </location>
</feature>
<evidence type="ECO:0000256" key="1">
    <source>
        <dbReference type="ARBA" id="ARBA00004651"/>
    </source>
</evidence>
<organism evidence="10 11">
    <name type="scientific">Dyadobacter chenwenxiniae</name>
    <dbReference type="NCBI Taxonomy" id="2906456"/>
    <lineage>
        <taxon>Bacteria</taxon>
        <taxon>Pseudomonadati</taxon>
        <taxon>Bacteroidota</taxon>
        <taxon>Cytophagia</taxon>
        <taxon>Cytophagales</taxon>
        <taxon>Spirosomataceae</taxon>
        <taxon>Dyadobacter</taxon>
    </lineage>
</organism>
<feature type="transmembrane region" description="Helical" evidence="8">
    <location>
        <begin position="465"/>
        <end position="482"/>
    </location>
</feature>
<protein>
    <submittedName>
        <fullName evidence="10">Glycosyltransferase family 39 protein</fullName>
        <ecNumber evidence="10">2.4.-.-</ecNumber>
    </submittedName>
</protein>
<keyword evidence="3 10" id="KW-0328">Glycosyltransferase</keyword>
<keyword evidence="7 8" id="KW-0472">Membrane</keyword>
<dbReference type="RefSeq" id="WP_234657208.1">
    <property type="nucleotide sequence ID" value="NZ_CP094997.1"/>
</dbReference>
<comment type="caution">
    <text evidence="10">The sequence shown here is derived from an EMBL/GenBank/DDBJ whole genome shotgun (WGS) entry which is preliminary data.</text>
</comment>
<proteinExistence type="predicted"/>